<evidence type="ECO:0000313" key="5">
    <source>
        <dbReference type="Proteomes" id="UP001234178"/>
    </source>
</evidence>
<comment type="subcellular location">
    <subcellularLocation>
        <location evidence="3">Cytoplasm</location>
    </subcellularLocation>
    <subcellularLocation>
        <location evidence="3">Nucleus</location>
        <location evidence="3">Nucleolus</location>
    </subcellularLocation>
    <text evidence="3">Shuttles between cytoplasm and nucleus/nucleolus.</text>
</comment>
<name>A0ABQ9YTU3_9CRUS</name>
<dbReference type="SMART" id="SM00654">
    <property type="entry name" value="eIF6"/>
    <property type="match status" value="3"/>
</dbReference>
<dbReference type="CDD" id="cd00527">
    <property type="entry name" value="IF6"/>
    <property type="match status" value="2"/>
</dbReference>
<dbReference type="Gene3D" id="3.75.10.10">
    <property type="entry name" value="L-arginine/glycine Amidinotransferase, Chain A"/>
    <property type="match status" value="3"/>
</dbReference>
<protein>
    <recommendedName>
        <fullName evidence="3">Eukaryotic translation initiation factor 6</fullName>
        <shortName evidence="3">eIF-6</shortName>
    </recommendedName>
</protein>
<dbReference type="SUPFAM" id="SSF55909">
    <property type="entry name" value="Pentein"/>
    <property type="match status" value="3"/>
</dbReference>
<dbReference type="Pfam" id="PF01912">
    <property type="entry name" value="eIF-6"/>
    <property type="match status" value="3"/>
</dbReference>
<evidence type="ECO:0000313" key="4">
    <source>
        <dbReference type="EMBL" id="KAK4004065.1"/>
    </source>
</evidence>
<dbReference type="EMBL" id="JAOYFB010000001">
    <property type="protein sequence ID" value="KAK4004065.1"/>
    <property type="molecule type" value="Genomic_DNA"/>
</dbReference>
<gene>
    <name evidence="3" type="primary">EIF6</name>
    <name evidence="4" type="ORF">OUZ56_005808</name>
</gene>
<comment type="function">
    <text evidence="3">Binds to the 60S ribosomal subunit and prevents its association with the 40S ribosomal subunit to form the 80S initiation complex in the cytoplasm. May also be involved in ribosome biogenesis.</text>
</comment>
<comment type="caution">
    <text evidence="4">The sequence shown here is derived from an EMBL/GenBank/DDBJ whole genome shotgun (WGS) entry which is preliminary data.</text>
</comment>
<dbReference type="Proteomes" id="UP001234178">
    <property type="component" value="Unassembled WGS sequence"/>
</dbReference>
<keyword evidence="2 3" id="KW-0648">Protein biosynthesis</keyword>
<comment type="subunit">
    <text evidence="3">Monomer. Associates with the 60S ribosomal subunit.</text>
</comment>
<dbReference type="NCBIfam" id="TIGR00323">
    <property type="entry name" value="eIF-6"/>
    <property type="match status" value="2"/>
</dbReference>
<keyword evidence="3" id="KW-0539">Nucleus</keyword>
<comment type="similarity">
    <text evidence="3">Belongs to the eIF-6 family.</text>
</comment>
<keyword evidence="3" id="KW-0690">Ribosome biogenesis</keyword>
<dbReference type="PANTHER" id="PTHR10784">
    <property type="entry name" value="TRANSLATION INITIATION FACTOR 6"/>
    <property type="match status" value="1"/>
</dbReference>
<evidence type="ECO:0000256" key="1">
    <source>
        <dbReference type="ARBA" id="ARBA00022540"/>
    </source>
</evidence>
<dbReference type="InterPro" id="IPR002769">
    <property type="entry name" value="eIF6"/>
</dbReference>
<keyword evidence="1 3" id="KW-0396">Initiation factor</keyword>
<proteinExistence type="inferred from homology"/>
<keyword evidence="3" id="KW-0963">Cytoplasm</keyword>
<accession>A0ABQ9YTU3</accession>
<reference evidence="4 5" key="1">
    <citation type="journal article" date="2023" name="Nucleic Acids Res.">
        <title>The hologenome of Daphnia magna reveals possible DNA methylation and microbiome-mediated evolution of the host genome.</title>
        <authorList>
            <person name="Chaturvedi A."/>
            <person name="Li X."/>
            <person name="Dhandapani V."/>
            <person name="Marshall H."/>
            <person name="Kissane S."/>
            <person name="Cuenca-Cambronero M."/>
            <person name="Asole G."/>
            <person name="Calvet F."/>
            <person name="Ruiz-Romero M."/>
            <person name="Marangio P."/>
            <person name="Guigo R."/>
            <person name="Rago D."/>
            <person name="Mirbahai L."/>
            <person name="Eastwood N."/>
            <person name="Colbourne J.K."/>
            <person name="Zhou J."/>
            <person name="Mallon E."/>
            <person name="Orsini L."/>
        </authorList>
    </citation>
    <scope>NUCLEOTIDE SEQUENCE [LARGE SCALE GENOMIC DNA]</scope>
    <source>
        <strain evidence="4">LRV0_1</strain>
    </source>
</reference>
<sequence>MIQRVEERLSALGNVIACNDYVALVHPDLDKETEEVLADTLNVEVFRHTIADSVLTGSYCAFSNQGDQDELSSLLQVPLVAGTVNRGSDVIGAGLVVNDWSAFCGFDTTATEISVIENVFRLNEANQPSVITTDMRESLIETLTIIGRLTVANRHGILVPNSTTDQELQHIRNSLPDSVKIQRVEERLSALGNVIACNDYVALVHPDLDKETEEVLADTLNVEVFRHTIADSVLTGSYCAFSNQGGIVHPKTTVADQDELSSLLQVPLVAGTVNRGSDVIGAGLVVNDWSAFCGFDTTATEISVIENVFRLNEANQPSVITTDMRESLIETLTIIGRLTVANRHGILVPNSTTDQELQHIRNSLPDSVKIQRVEERLSALGNVIACNDYVALVHPDLDKETEEVLADTLNVEVFRHTIADSVLTGSYCAFSNQGGIVHPKTTVADQDELSSLLQVPLVAGTVNRGSDVIGAGLVVNDWSAFCGFDTTATEISVIENVFRLNEANQPSVITTDMRESLIETLT</sequence>
<evidence type="ECO:0000256" key="2">
    <source>
        <dbReference type="ARBA" id="ARBA00022917"/>
    </source>
</evidence>
<keyword evidence="5" id="KW-1185">Reference proteome</keyword>
<organism evidence="4 5">
    <name type="scientific">Daphnia magna</name>
    <dbReference type="NCBI Taxonomy" id="35525"/>
    <lineage>
        <taxon>Eukaryota</taxon>
        <taxon>Metazoa</taxon>
        <taxon>Ecdysozoa</taxon>
        <taxon>Arthropoda</taxon>
        <taxon>Crustacea</taxon>
        <taxon>Branchiopoda</taxon>
        <taxon>Diplostraca</taxon>
        <taxon>Cladocera</taxon>
        <taxon>Anomopoda</taxon>
        <taxon>Daphniidae</taxon>
        <taxon>Daphnia</taxon>
    </lineage>
</organism>
<dbReference type="HAMAP" id="MF_00032">
    <property type="entry name" value="eIF_6"/>
    <property type="match status" value="2"/>
</dbReference>
<evidence type="ECO:0000256" key="3">
    <source>
        <dbReference type="HAMAP-Rule" id="MF_03132"/>
    </source>
</evidence>